<sequence>MKPEGWQAQRRIETDYDRAIRRLIQRTWQIIGIDPDLLSPWDFVRRLERLANTGSFDHFALATAKRMITQTFFDTAQTWREAARGGSKGRLIYEVLRQEMQGPVGNMVYVLIDRNAGIIRSMPFDLASQATLYIQEQTAEGKRPEQIAQELLQKFPHMSAKKAALIARTEASKSHTALIQARSDRLGLAWYVWRTSQDGRVRSSHKHMEGVLCRFDTPPSPELLADEKNVGSYNAGEIYNCRCYPEPLIDITDISWPHKVHYGGQIVRMSKEQFRKVA</sequence>
<evidence type="ECO:0000259" key="1">
    <source>
        <dbReference type="Pfam" id="PF04233"/>
    </source>
</evidence>
<protein>
    <submittedName>
        <fullName evidence="2">Phage protein</fullName>
    </submittedName>
</protein>
<feature type="domain" description="Phage head morphogenesis" evidence="1">
    <location>
        <begin position="139"/>
        <end position="243"/>
    </location>
</feature>
<dbReference type="Proteomes" id="UP000049855">
    <property type="component" value="Unassembled WGS sequence"/>
</dbReference>
<proteinExistence type="predicted"/>
<accession>A0A0U1KW48</accession>
<reference evidence="3" key="1">
    <citation type="submission" date="2015-03" db="EMBL/GenBank/DDBJ databases">
        <authorList>
            <person name="Nijsse Bart"/>
        </authorList>
    </citation>
    <scope>NUCLEOTIDE SEQUENCE [LARGE SCALE GENOMIC DNA]</scope>
</reference>
<evidence type="ECO:0000313" key="2">
    <source>
        <dbReference type="EMBL" id="CQR71670.1"/>
    </source>
</evidence>
<name>A0A0U1KW48_9FIRM</name>
<gene>
    <name evidence="2" type="ORF">SpAn4DRAFT_3536</name>
</gene>
<dbReference type="InterPro" id="IPR006528">
    <property type="entry name" value="Phage_head_morphogenesis_dom"/>
</dbReference>
<keyword evidence="3" id="KW-1185">Reference proteome</keyword>
<dbReference type="Pfam" id="PF04233">
    <property type="entry name" value="Phage_Mu_F"/>
    <property type="match status" value="1"/>
</dbReference>
<dbReference type="AlphaFoldDB" id="A0A0U1KW48"/>
<organism evidence="2 3">
    <name type="scientific">Sporomusa ovata</name>
    <dbReference type="NCBI Taxonomy" id="2378"/>
    <lineage>
        <taxon>Bacteria</taxon>
        <taxon>Bacillati</taxon>
        <taxon>Bacillota</taxon>
        <taxon>Negativicutes</taxon>
        <taxon>Selenomonadales</taxon>
        <taxon>Sporomusaceae</taxon>
        <taxon>Sporomusa</taxon>
    </lineage>
</organism>
<evidence type="ECO:0000313" key="3">
    <source>
        <dbReference type="Proteomes" id="UP000049855"/>
    </source>
</evidence>
<dbReference type="EMBL" id="CTRP01000005">
    <property type="protein sequence ID" value="CQR71670.1"/>
    <property type="molecule type" value="Genomic_DNA"/>
</dbReference>